<evidence type="ECO:0000256" key="13">
    <source>
        <dbReference type="SAM" id="Coils"/>
    </source>
</evidence>
<dbReference type="KEGG" id="dsl:Dacsa_3587"/>
<keyword evidence="5 11" id="KW-1133">Transmembrane helix</keyword>
<evidence type="ECO:0000256" key="10">
    <source>
        <dbReference type="ARBA" id="ARBA00037847"/>
    </source>
</evidence>
<keyword evidence="7 11" id="KW-0472">Membrane</keyword>
<feature type="transmembrane region" description="Helical" evidence="11">
    <location>
        <begin position="32"/>
        <end position="50"/>
    </location>
</feature>
<comment type="function">
    <text evidence="9 11">F(1)F(0) ATP synthase produces ATP from ADP in the presence of a proton or sodium gradient. F-type ATPases consist of two structural domains, F(1) containing the extramembraneous catalytic core and F(0) containing the membrane proton channel, linked together by a central stalk and a peripheral stalk. During catalysis, ATP synthesis in the catalytic domain of F(1) is coupled via a rotary mechanism of the central stalk subunits to proton translocation.</text>
</comment>
<dbReference type="GO" id="GO:0012505">
    <property type="term" value="C:endomembrane system"/>
    <property type="evidence" value="ECO:0007669"/>
    <property type="project" value="UniProtKB-SubCell"/>
</dbReference>
<dbReference type="EMBL" id="CP003944">
    <property type="protein sequence ID" value="AFZ52068.1"/>
    <property type="molecule type" value="Genomic_DNA"/>
</dbReference>
<dbReference type="AlphaFoldDB" id="K9Z122"/>
<feature type="coiled-coil region" evidence="13">
    <location>
        <begin position="51"/>
        <end position="147"/>
    </location>
</feature>
<evidence type="ECO:0000256" key="7">
    <source>
        <dbReference type="ARBA" id="ARBA00023136"/>
    </source>
</evidence>
<keyword evidence="13" id="KW-0175">Coiled coil</keyword>
<comment type="subcellular location">
    <subcellularLocation>
        <location evidence="11">Cellular thylakoid membrane</location>
        <topology evidence="11">Single-pass membrane protein</topology>
    </subcellularLocation>
    <subcellularLocation>
        <location evidence="10">Endomembrane system</location>
        <topology evidence="10">Single-pass membrane protein</topology>
    </subcellularLocation>
</comment>
<evidence type="ECO:0000256" key="12">
    <source>
        <dbReference type="RuleBase" id="RU003848"/>
    </source>
</evidence>
<evidence type="ECO:0000256" key="6">
    <source>
        <dbReference type="ARBA" id="ARBA00023065"/>
    </source>
</evidence>
<dbReference type="GO" id="GO:0045259">
    <property type="term" value="C:proton-transporting ATP synthase complex"/>
    <property type="evidence" value="ECO:0007669"/>
    <property type="project" value="UniProtKB-KW"/>
</dbReference>
<dbReference type="RefSeq" id="WP_015231042.1">
    <property type="nucleotide sequence ID" value="NC_019780.1"/>
</dbReference>
<keyword evidence="11" id="KW-0793">Thylakoid</keyword>
<evidence type="ECO:0000256" key="4">
    <source>
        <dbReference type="ARBA" id="ARBA00022781"/>
    </source>
</evidence>
<name>K9Z122_DACS8</name>
<reference evidence="14" key="1">
    <citation type="submission" date="2012-04" db="EMBL/GenBank/DDBJ databases">
        <title>Finished genome of Dactylococcopsis salina PCC 8305.</title>
        <authorList>
            <consortium name="US DOE Joint Genome Institute"/>
            <person name="Gugger M."/>
            <person name="Coursin T."/>
            <person name="Rippka R."/>
            <person name="Tandeau De Marsac N."/>
            <person name="Huntemann M."/>
            <person name="Wei C.-L."/>
            <person name="Han J."/>
            <person name="Detter J.C."/>
            <person name="Han C."/>
            <person name="Tapia R."/>
            <person name="Daligault H."/>
            <person name="Chen A."/>
            <person name="Krypides N."/>
            <person name="Mavromatis K."/>
            <person name="Markowitz V."/>
            <person name="Szeto E."/>
            <person name="Ivanova N."/>
            <person name="Ovchinnikova G."/>
            <person name="Pagani I."/>
            <person name="Pati A."/>
            <person name="Goodwin L."/>
            <person name="Peters L."/>
            <person name="Pitluck S."/>
            <person name="Woyke T."/>
            <person name="Kerfeld C."/>
        </authorList>
    </citation>
    <scope>NUCLEOTIDE SEQUENCE [LARGE SCALE GENOMIC DNA]</scope>
    <source>
        <strain evidence="14">PCC 8305</strain>
    </source>
</reference>
<organism evidence="14 15">
    <name type="scientific">Dactylococcopsis salina (strain PCC 8305)</name>
    <name type="common">Myxobactron salinum</name>
    <dbReference type="NCBI Taxonomy" id="13035"/>
    <lineage>
        <taxon>Bacteria</taxon>
        <taxon>Bacillati</taxon>
        <taxon>Cyanobacteriota</taxon>
        <taxon>Cyanophyceae</taxon>
        <taxon>Nodosilineales</taxon>
        <taxon>Cymatolegaceae</taxon>
        <taxon>Dactylococcopsis</taxon>
    </lineage>
</organism>
<accession>K9Z122</accession>
<keyword evidence="2 11" id="KW-0138">CF(0)</keyword>
<evidence type="ECO:0000256" key="1">
    <source>
        <dbReference type="ARBA" id="ARBA00022448"/>
    </source>
</evidence>
<dbReference type="HOGENOM" id="CLU_079215_8_1_3"/>
<evidence type="ECO:0000256" key="11">
    <source>
        <dbReference type="HAMAP-Rule" id="MF_01398"/>
    </source>
</evidence>
<dbReference type="NCBIfam" id="NF005606">
    <property type="entry name" value="PRK07352.1"/>
    <property type="match status" value="1"/>
</dbReference>
<keyword evidence="4 11" id="KW-0375">Hydrogen ion transport</keyword>
<keyword evidence="8 11" id="KW-0066">ATP synthesis</keyword>
<dbReference type="CDD" id="cd06503">
    <property type="entry name" value="ATP-synt_Fo_b"/>
    <property type="match status" value="1"/>
</dbReference>
<dbReference type="GO" id="GO:0031676">
    <property type="term" value="C:plasma membrane-derived thylakoid membrane"/>
    <property type="evidence" value="ECO:0007669"/>
    <property type="project" value="UniProtKB-SubCell"/>
</dbReference>
<dbReference type="Pfam" id="PF00430">
    <property type="entry name" value="ATP-synt_B"/>
    <property type="match status" value="1"/>
</dbReference>
<gene>
    <name evidence="11" type="primary">atpF</name>
    <name evidence="14" type="ORF">Dacsa_3587</name>
</gene>
<comment type="function">
    <text evidence="11">Component of the F(0) channel, it forms part of the peripheral stalk, linking F(1) to F(0).</text>
</comment>
<keyword evidence="6 11" id="KW-0406">Ion transport</keyword>
<comment type="subunit">
    <text evidence="11">F-type ATPases have 2 components, F(1) - the catalytic core - and F(0) - the membrane proton channel. F(1) has five subunits: alpha(3), beta(3), gamma(1), delta(1), epsilon(1). F(0) has four main subunits: a(1), b(1), b'(1) and c(10-14). The alpha and beta chains form an alternating ring which encloses part of the gamma chain. F(1) is attached to F(0) by a central stalk formed by the gamma and epsilon chains, while a peripheral stalk is formed by the delta, b and b' chains.</text>
</comment>
<dbReference type="STRING" id="13035.Dacsa_3587"/>
<evidence type="ECO:0000256" key="5">
    <source>
        <dbReference type="ARBA" id="ARBA00022989"/>
    </source>
</evidence>
<evidence type="ECO:0000256" key="2">
    <source>
        <dbReference type="ARBA" id="ARBA00022547"/>
    </source>
</evidence>
<evidence type="ECO:0000313" key="15">
    <source>
        <dbReference type="Proteomes" id="UP000010482"/>
    </source>
</evidence>
<protein>
    <recommendedName>
        <fullName evidence="11">ATP synthase subunit b</fullName>
    </recommendedName>
    <alternativeName>
        <fullName evidence="11">ATP synthase F(0) sector subunit b</fullName>
    </alternativeName>
    <alternativeName>
        <fullName evidence="11">ATPase subunit I</fullName>
    </alternativeName>
    <alternativeName>
        <fullName evidence="11">F-type ATPase subunit b</fullName>
        <shortName evidence="11">F-ATPase subunit b</shortName>
    </alternativeName>
</protein>
<dbReference type="HAMAP" id="MF_01398">
    <property type="entry name" value="ATP_synth_b_bprime"/>
    <property type="match status" value="1"/>
</dbReference>
<evidence type="ECO:0000256" key="9">
    <source>
        <dbReference type="ARBA" id="ARBA00025198"/>
    </source>
</evidence>
<keyword evidence="3 11" id="KW-0812">Transmembrane</keyword>
<proteinExistence type="inferred from homology"/>
<keyword evidence="15" id="KW-1185">Reference proteome</keyword>
<evidence type="ECO:0000256" key="8">
    <source>
        <dbReference type="ARBA" id="ARBA00023310"/>
    </source>
</evidence>
<dbReference type="PATRIC" id="fig|13035.3.peg.4068"/>
<comment type="similarity">
    <text evidence="11 12">Belongs to the ATPase B chain family.</text>
</comment>
<evidence type="ECO:0000256" key="3">
    <source>
        <dbReference type="ARBA" id="ARBA00022692"/>
    </source>
</evidence>
<dbReference type="Proteomes" id="UP000010482">
    <property type="component" value="Chromosome"/>
</dbReference>
<sequence>MIMGMFSYFLAEATEATEEGFGLNFDILETNIINLAIIIAVLFFFGRKFLGNNLSQRRSEIEEEIADAEKRAQKATADLKAAERKLAEAQKEIENIRQSAQESAQKAKERILAENAKEVERIKEAAVQDLDAERERAVTEIKQYIARLALKKVESELTNNLDQSAQEQLIDRSLAQLGGER</sequence>
<dbReference type="eggNOG" id="COG0711">
    <property type="taxonomic scope" value="Bacteria"/>
</dbReference>
<dbReference type="PANTHER" id="PTHR34264">
    <property type="entry name" value="ATP SYNTHASE SUBUNIT B, CHLOROPLASTIC"/>
    <property type="match status" value="1"/>
</dbReference>
<dbReference type="GO" id="GO:0046933">
    <property type="term" value="F:proton-transporting ATP synthase activity, rotational mechanism"/>
    <property type="evidence" value="ECO:0007669"/>
    <property type="project" value="UniProtKB-UniRule"/>
</dbReference>
<dbReference type="PANTHER" id="PTHR34264:SF3">
    <property type="entry name" value="ATP SYNTHASE SUBUNIT B, CHLOROPLASTIC"/>
    <property type="match status" value="1"/>
</dbReference>
<dbReference type="InterPro" id="IPR002146">
    <property type="entry name" value="ATP_synth_b/b'su_bac/chlpt"/>
</dbReference>
<keyword evidence="1 11" id="KW-0813">Transport</keyword>
<evidence type="ECO:0000313" key="14">
    <source>
        <dbReference type="EMBL" id="AFZ52068.1"/>
    </source>
</evidence>